<name>A0A414CIG7_STRPA</name>
<reference evidence="1 2" key="1">
    <citation type="submission" date="2018-08" db="EMBL/GenBank/DDBJ databases">
        <title>A genome reference for cultivated species of the human gut microbiota.</title>
        <authorList>
            <person name="Zou Y."/>
            <person name="Xue W."/>
            <person name="Luo G."/>
        </authorList>
    </citation>
    <scope>NUCLEOTIDE SEQUENCE [LARGE SCALE GENOMIC DNA]</scope>
    <source>
        <strain evidence="1 2">AM33-3BH</strain>
    </source>
</reference>
<organism evidence="1 2">
    <name type="scientific">Streptococcus parasanguinis</name>
    <dbReference type="NCBI Taxonomy" id="1318"/>
    <lineage>
        <taxon>Bacteria</taxon>
        <taxon>Bacillati</taxon>
        <taxon>Bacillota</taxon>
        <taxon>Bacilli</taxon>
        <taxon>Lactobacillales</taxon>
        <taxon>Streptococcaceae</taxon>
        <taxon>Streptococcus</taxon>
    </lineage>
</organism>
<dbReference type="Gene3D" id="2.60.120.260">
    <property type="entry name" value="Galactose-binding domain-like"/>
    <property type="match status" value="1"/>
</dbReference>
<proteinExistence type="predicted"/>
<evidence type="ECO:0000313" key="1">
    <source>
        <dbReference type="EMBL" id="RHC94790.1"/>
    </source>
</evidence>
<gene>
    <name evidence="1" type="ORF">DW820_05470</name>
</gene>
<dbReference type="Proteomes" id="UP000285773">
    <property type="component" value="Unassembled WGS sequence"/>
</dbReference>
<dbReference type="NCBIfam" id="TIGR01665">
    <property type="entry name" value="put_anti_recept"/>
    <property type="match status" value="1"/>
</dbReference>
<accession>A0A414CIG7</accession>
<evidence type="ECO:0000313" key="2">
    <source>
        <dbReference type="Proteomes" id="UP000285773"/>
    </source>
</evidence>
<dbReference type="Gene3D" id="1.20.120.20">
    <property type="entry name" value="Apolipoprotein"/>
    <property type="match status" value="1"/>
</dbReference>
<protein>
    <submittedName>
        <fullName evidence="1">Uncharacterized protein</fullName>
    </submittedName>
</protein>
<comment type="caution">
    <text evidence="1">The sequence shown here is derived from an EMBL/GenBank/DDBJ whole genome shotgun (WGS) entry which is preliminary data.</text>
</comment>
<dbReference type="EMBL" id="QSIO01000002">
    <property type="protein sequence ID" value="RHC94790.1"/>
    <property type="molecule type" value="Genomic_DNA"/>
</dbReference>
<sequence length="1422" mass="158374">MGVVIILYLLDRNVQTVKWNGQPLHEATKAEVEEVTNESYTLKVDYPITDTEIYKKFQEDMLIIAPTPVTGRQLFRIKEISEQDDTVSLTCQHITEDIFKRSVRPIKVSNSTCQIALNAMISAVKTPLGKFSFTSNIMDNRTFNTTEDETLYKILMDGKHSIVGAWEGEMIRDNFLIDIPKSRGIDRGVVITTHQNLKQYERNKSSSSIITRLHLKSTFKPEGAEEDTVLKVTVDSPLIGSYPYINEAEYENNDLNTEEELRKWGEAKFKNGNIDKPTDQIKIEAYELDGQTVHLGDTVTIMSLKHDVMLKKKAVGYVYDALSEEYISLTFDDKAGHGGGMSGSNGISDVASEILDTVQKTQEDDEYYKKLKVLVDNANRAFEDKAGALEKEITDGIEQAKAQAEVVKEEISAQVTEKIAAANQANKNEIVEEFKAQYNGIEVKMDGLTAITEKLIKKDVEVKEQIDKFKQSTESQFTDLKGAQSRFEQTTEKAISDLTNVTAGKADRSYVEQTVNGIKEEFTSLKVGSRNYAEDYDFTRGLWFFAHGDSSDSTGTAENGIYTITGNTNTWKQAQLFSSTAPSWATSKTTALDYLEKGEPYTISFYAKRNSGSGTMWASLRENRKSGDNPERIYAQFQLTDEWQLFKVSVPALEKSDEFDFWRIIIGYSEAGSISFKKVELTQSTTRTDAGPAPEDQEAIIQNASASFERTAQGLKTQITALEQYTGESGILESRLKRYTEEQTSNTLKTIRENLSENYISKNKYTEDSEGITRRIEALGSQIDQENLVKLADSLTEYKAPNNGTTRIASVENGIFKMKVSGSPANSYTFAGPTFPLYINKMAQGEYYSLGFEYQVRSDVECDKGIAVTLKRHSNNKQVFGKSFADKTTSKDTWLKAEFTFIATDFEFDSSGSFPFYFYAVNNAHFWIRKPILVKGPKVPPYKPNSLDTINSRIESKLAEYKQTVDGQFSTFSTEFGNNLRYATEGLNNKLATQEQALTTKIANQAQETDSKLQAQADETNQKLASQNSVLNDKLDDFKDSINGRFANYQQTVNGQVATIISQFDGVLKKTDINITDGLISFGTGKSINGRTISSLLVQEPEAIALIAKLIKVKGDMVVDGSILGRHIASESVETGHMKAGSVTTPILASNAVTADKLLVDYAMINKLVSNQAFIRELASQRAFITQLISVGISANDIRGGRLTANSGVSIFDLDNGRLSFNDNFTGVFRDQTNASSQGLFFRNDDVIINGRRYVNSKAIIGADRRDNDIRNHWNQGGFNGMIVDTIKGVGTGDHDNADKVTFVGDRFNFTHSYNYDQATGSDPYGWRITTWGGTTIAPYGTNGRNTNIQAGDFLLINNGNNGVWLRQALRTLRTALQHFVNAGFATDDFTPQNGKSMRTALHSSIRNAVANSLRDFDKFGI</sequence>
<dbReference type="SUPFAM" id="SSF58113">
    <property type="entry name" value="Apolipoprotein A-I"/>
    <property type="match status" value="1"/>
</dbReference>
<dbReference type="InterPro" id="IPR007119">
    <property type="entry name" value="Phage_tail_spike_N"/>
</dbReference>